<gene>
    <name evidence="17" type="ORF">E6C60_2987</name>
</gene>
<dbReference type="OrthoDB" id="9776552at2"/>
<dbReference type="KEGG" id="palo:E6C60_2987"/>
<keyword evidence="9" id="KW-0418">Kinase</keyword>
<proteinExistence type="predicted"/>
<keyword evidence="5" id="KW-0597">Phosphoprotein</keyword>
<evidence type="ECO:0000313" key="17">
    <source>
        <dbReference type="EMBL" id="QCT03698.1"/>
    </source>
</evidence>
<dbReference type="SUPFAM" id="SSF55874">
    <property type="entry name" value="ATPase domain of HSP90 chaperone/DNA topoisomerase II/histidine kinase"/>
    <property type="match status" value="1"/>
</dbReference>
<dbReference type="InterPro" id="IPR050640">
    <property type="entry name" value="Bact_2-comp_sensor_kinase"/>
</dbReference>
<evidence type="ECO:0000256" key="2">
    <source>
        <dbReference type="ARBA" id="ARBA00004651"/>
    </source>
</evidence>
<evidence type="ECO:0000256" key="11">
    <source>
        <dbReference type="ARBA" id="ARBA00022989"/>
    </source>
</evidence>
<evidence type="ECO:0000256" key="14">
    <source>
        <dbReference type="SAM" id="Phobius"/>
    </source>
</evidence>
<evidence type="ECO:0000256" key="12">
    <source>
        <dbReference type="ARBA" id="ARBA00023012"/>
    </source>
</evidence>
<keyword evidence="13 14" id="KW-0472">Membrane</keyword>
<evidence type="ECO:0000256" key="4">
    <source>
        <dbReference type="ARBA" id="ARBA00022475"/>
    </source>
</evidence>
<dbReference type="Gene3D" id="3.30.565.10">
    <property type="entry name" value="Histidine kinase-like ATPase, C-terminal domain"/>
    <property type="match status" value="1"/>
</dbReference>
<evidence type="ECO:0000256" key="5">
    <source>
        <dbReference type="ARBA" id="ARBA00022553"/>
    </source>
</evidence>
<dbReference type="PROSITE" id="PS50109">
    <property type="entry name" value="HIS_KIN"/>
    <property type="match status" value="1"/>
</dbReference>
<evidence type="ECO:0000256" key="13">
    <source>
        <dbReference type="ARBA" id="ARBA00023136"/>
    </source>
</evidence>
<keyword evidence="4" id="KW-1003">Cell membrane</keyword>
<dbReference type="GO" id="GO:0005886">
    <property type="term" value="C:plasma membrane"/>
    <property type="evidence" value="ECO:0007669"/>
    <property type="project" value="UniProtKB-SubCell"/>
</dbReference>
<dbReference type="InterPro" id="IPR003660">
    <property type="entry name" value="HAMP_dom"/>
</dbReference>
<comment type="catalytic activity">
    <reaction evidence="1">
        <text>ATP + protein L-histidine = ADP + protein N-phospho-L-histidine.</text>
        <dbReference type="EC" id="2.7.13.3"/>
    </reaction>
</comment>
<evidence type="ECO:0000256" key="6">
    <source>
        <dbReference type="ARBA" id="ARBA00022679"/>
    </source>
</evidence>
<dbReference type="Proteomes" id="UP000300879">
    <property type="component" value="Chromosome"/>
</dbReference>
<evidence type="ECO:0000256" key="3">
    <source>
        <dbReference type="ARBA" id="ARBA00012438"/>
    </source>
</evidence>
<dbReference type="Gene3D" id="6.10.340.10">
    <property type="match status" value="1"/>
</dbReference>
<keyword evidence="10" id="KW-0067">ATP-binding</keyword>
<dbReference type="GO" id="GO:0000155">
    <property type="term" value="F:phosphorelay sensor kinase activity"/>
    <property type="evidence" value="ECO:0007669"/>
    <property type="project" value="InterPro"/>
</dbReference>
<feature type="transmembrane region" description="Helical" evidence="14">
    <location>
        <begin position="289"/>
        <end position="311"/>
    </location>
</feature>
<accession>A0A4P8XMD6</accession>
<dbReference type="SUPFAM" id="SSF158472">
    <property type="entry name" value="HAMP domain-like"/>
    <property type="match status" value="1"/>
</dbReference>
<dbReference type="PANTHER" id="PTHR34220">
    <property type="entry name" value="SENSOR HISTIDINE KINASE YPDA"/>
    <property type="match status" value="1"/>
</dbReference>
<evidence type="ECO:0000259" key="16">
    <source>
        <dbReference type="PROSITE" id="PS50885"/>
    </source>
</evidence>
<dbReference type="RefSeq" id="WP_138226532.1">
    <property type="nucleotide sequence ID" value="NZ_CP040396.1"/>
</dbReference>
<comment type="subcellular location">
    <subcellularLocation>
        <location evidence="2">Cell membrane</location>
        <topology evidence="2">Multi-pass membrane protein</topology>
    </subcellularLocation>
</comment>
<dbReference type="InterPro" id="IPR036890">
    <property type="entry name" value="HATPase_C_sf"/>
</dbReference>
<feature type="domain" description="HAMP" evidence="16">
    <location>
        <begin position="308"/>
        <end position="360"/>
    </location>
</feature>
<dbReference type="Pfam" id="PF06580">
    <property type="entry name" value="His_kinase"/>
    <property type="match status" value="1"/>
</dbReference>
<dbReference type="Pfam" id="PF02518">
    <property type="entry name" value="HATPase_c"/>
    <property type="match status" value="1"/>
</dbReference>
<keyword evidence="11 14" id="KW-1133">Transmembrane helix</keyword>
<dbReference type="EMBL" id="CP040396">
    <property type="protein sequence ID" value="QCT03698.1"/>
    <property type="molecule type" value="Genomic_DNA"/>
</dbReference>
<dbReference type="InterPro" id="IPR010559">
    <property type="entry name" value="Sig_transdc_His_kin_internal"/>
</dbReference>
<dbReference type="InterPro" id="IPR003594">
    <property type="entry name" value="HATPase_dom"/>
</dbReference>
<dbReference type="CDD" id="cd06225">
    <property type="entry name" value="HAMP"/>
    <property type="match status" value="1"/>
</dbReference>
<keyword evidence="18" id="KW-1185">Reference proteome</keyword>
<dbReference type="EC" id="2.7.13.3" evidence="3"/>
<protein>
    <recommendedName>
        <fullName evidence="3">histidine kinase</fullName>
        <ecNumber evidence="3">2.7.13.3</ecNumber>
    </recommendedName>
</protein>
<evidence type="ECO:0000256" key="7">
    <source>
        <dbReference type="ARBA" id="ARBA00022692"/>
    </source>
</evidence>
<evidence type="ECO:0000256" key="10">
    <source>
        <dbReference type="ARBA" id="ARBA00022840"/>
    </source>
</evidence>
<dbReference type="GO" id="GO:0005524">
    <property type="term" value="F:ATP binding"/>
    <property type="evidence" value="ECO:0007669"/>
    <property type="project" value="UniProtKB-KW"/>
</dbReference>
<dbReference type="AlphaFoldDB" id="A0A4P8XMD6"/>
<reference evidence="17 18" key="1">
    <citation type="submission" date="2019-05" db="EMBL/GenBank/DDBJ databases">
        <authorList>
            <person name="Chen C."/>
        </authorList>
    </citation>
    <scope>NUCLEOTIDE SEQUENCE [LARGE SCALE GENOMIC DNA]</scope>
    <source>
        <strain evidence="17 18">HB172198</strain>
    </source>
</reference>
<feature type="domain" description="Histidine kinase" evidence="15">
    <location>
        <begin position="470"/>
        <end position="578"/>
    </location>
</feature>
<dbReference type="PROSITE" id="PS50885">
    <property type="entry name" value="HAMP"/>
    <property type="match status" value="1"/>
</dbReference>
<evidence type="ECO:0000256" key="1">
    <source>
        <dbReference type="ARBA" id="ARBA00000085"/>
    </source>
</evidence>
<dbReference type="Pfam" id="PF00672">
    <property type="entry name" value="HAMP"/>
    <property type="match status" value="1"/>
</dbReference>
<keyword evidence="12" id="KW-0902">Two-component regulatory system</keyword>
<keyword evidence="6" id="KW-0808">Transferase</keyword>
<dbReference type="PANTHER" id="PTHR34220:SF11">
    <property type="entry name" value="SENSOR PROTEIN KINASE HPTS"/>
    <property type="match status" value="1"/>
</dbReference>
<evidence type="ECO:0000313" key="18">
    <source>
        <dbReference type="Proteomes" id="UP000300879"/>
    </source>
</evidence>
<name>A0A4P8XMD6_9BACL</name>
<dbReference type="SMART" id="SM00304">
    <property type="entry name" value="HAMP"/>
    <property type="match status" value="1"/>
</dbReference>
<keyword evidence="7 14" id="KW-0812">Transmembrane</keyword>
<evidence type="ECO:0000259" key="15">
    <source>
        <dbReference type="PROSITE" id="PS50109"/>
    </source>
</evidence>
<organism evidence="17 18">
    <name type="scientific">Paenibacillus algicola</name>
    <dbReference type="NCBI Taxonomy" id="2565926"/>
    <lineage>
        <taxon>Bacteria</taxon>
        <taxon>Bacillati</taxon>
        <taxon>Bacillota</taxon>
        <taxon>Bacilli</taxon>
        <taxon>Bacillales</taxon>
        <taxon>Paenibacillaceae</taxon>
        <taxon>Paenibacillus</taxon>
    </lineage>
</organism>
<evidence type="ECO:0000256" key="8">
    <source>
        <dbReference type="ARBA" id="ARBA00022741"/>
    </source>
</evidence>
<feature type="transmembrane region" description="Helical" evidence="14">
    <location>
        <begin position="6"/>
        <end position="25"/>
    </location>
</feature>
<sequence>MFNKIVVLYSTVMIVLFGVAAVLVYQYQTQRILQEHTEANLKSAQVLSVYLTRQYEGVLGMFQQIYGDATLSDELIYFLNNEYENYLNYRLDLYYKNGEQRLRSFTTLLKNYLEQDHGIREVSISSSVNHFVMNFSRKNQELMNENASGESRTSHQQRNPQGWSFNREEDVYVYSRELRDPWTLKQAGGISVKFDHRHIEAWLDSQASVKGRLLVMTSQGGVLYDSKGVYGGQVYPYGLSRSPGDEWVMLDEPSKARVLQLGSSGLSVVGLVSRSSIESGTKNLRDGLLIITLAFIMASFAITFTIISKYSKKVQRIIRSMNRIGEGDLSTRIQMPGEDELQQISTRFNDMGDRLEQYIDKIYTTELKQKQAELVALQAQINPHFLYNTLESIRMKAYVQGAREVGDMIYSLSVMFKSMAKKSTVVTLSEELELCKVYLNLFEKRYEGQLRHTLEADPQLLGCSIIKLLLQPIVENYFVHGFRPAEDENWIGISVEQDGSYILLTVEDNGTGIPMERLEEITHSLEGPVAPMDKDYASIGLKNVHDRIQINYGSACGVSIHSTEGQGTRVILKIPMMARGETA</sequence>
<dbReference type="InterPro" id="IPR005467">
    <property type="entry name" value="His_kinase_dom"/>
</dbReference>
<evidence type="ECO:0000256" key="9">
    <source>
        <dbReference type="ARBA" id="ARBA00022777"/>
    </source>
</evidence>
<keyword evidence="8" id="KW-0547">Nucleotide-binding</keyword>